<keyword evidence="2" id="KW-1185">Reference proteome</keyword>
<comment type="caution">
    <text evidence="1">The sequence shown here is derived from an EMBL/GenBank/DDBJ whole genome shotgun (WGS) entry which is preliminary data.</text>
</comment>
<dbReference type="Proteomes" id="UP000290289">
    <property type="component" value="Chromosome 16"/>
</dbReference>
<feature type="non-terminal residue" evidence="1">
    <location>
        <position position="1"/>
    </location>
</feature>
<protein>
    <submittedName>
        <fullName evidence="1">Uncharacterized protein</fullName>
    </submittedName>
</protein>
<evidence type="ECO:0000313" key="2">
    <source>
        <dbReference type="Proteomes" id="UP000290289"/>
    </source>
</evidence>
<proteinExistence type="predicted"/>
<organism evidence="1 2">
    <name type="scientific">Malus domestica</name>
    <name type="common">Apple</name>
    <name type="synonym">Pyrus malus</name>
    <dbReference type="NCBI Taxonomy" id="3750"/>
    <lineage>
        <taxon>Eukaryota</taxon>
        <taxon>Viridiplantae</taxon>
        <taxon>Streptophyta</taxon>
        <taxon>Embryophyta</taxon>
        <taxon>Tracheophyta</taxon>
        <taxon>Spermatophyta</taxon>
        <taxon>Magnoliopsida</taxon>
        <taxon>eudicotyledons</taxon>
        <taxon>Gunneridae</taxon>
        <taxon>Pentapetalae</taxon>
        <taxon>rosids</taxon>
        <taxon>fabids</taxon>
        <taxon>Rosales</taxon>
        <taxon>Rosaceae</taxon>
        <taxon>Amygdaloideae</taxon>
        <taxon>Maleae</taxon>
        <taxon>Malus</taxon>
    </lineage>
</organism>
<evidence type="ECO:0000313" key="1">
    <source>
        <dbReference type="EMBL" id="RXH71505.1"/>
    </source>
</evidence>
<sequence length="163" mass="18905">CKLIYAPTLLLTSEKSWSSKDNDKQHFEYSKRVFPRYQIVRRCRRTQMTIHRPLGFPPVSMSRLKKCLSGRTSVDSIAFHFKTMSNNGLTIAHCWNRVLGLGKEVYCLGGWKASATCGFKLLSTMSTTIADLWIAWRKDPNHNKQWYQKPAPLHVGHRRRQVP</sequence>
<name>A0A498HPM5_MALDO</name>
<dbReference type="EMBL" id="RDQH01000342">
    <property type="protein sequence ID" value="RXH71505.1"/>
    <property type="molecule type" value="Genomic_DNA"/>
</dbReference>
<accession>A0A498HPM5</accession>
<dbReference type="AlphaFoldDB" id="A0A498HPM5"/>
<gene>
    <name evidence="1" type="ORF">DVH24_018860</name>
</gene>
<reference evidence="1 2" key="1">
    <citation type="submission" date="2018-10" db="EMBL/GenBank/DDBJ databases">
        <title>A high-quality apple genome assembly.</title>
        <authorList>
            <person name="Hu J."/>
        </authorList>
    </citation>
    <scope>NUCLEOTIDE SEQUENCE [LARGE SCALE GENOMIC DNA]</scope>
    <source>
        <strain evidence="2">cv. HFTH1</strain>
        <tissue evidence="1">Young leaf</tissue>
    </source>
</reference>